<organism evidence="2 3">
    <name type="scientific">Anaeromyxobacter paludicola</name>
    <dbReference type="NCBI Taxonomy" id="2918171"/>
    <lineage>
        <taxon>Bacteria</taxon>
        <taxon>Pseudomonadati</taxon>
        <taxon>Myxococcota</taxon>
        <taxon>Myxococcia</taxon>
        <taxon>Myxococcales</taxon>
        <taxon>Cystobacterineae</taxon>
        <taxon>Anaeromyxobacteraceae</taxon>
        <taxon>Anaeromyxobacter</taxon>
    </lineage>
</organism>
<dbReference type="RefSeq" id="WP_248344043.1">
    <property type="nucleotide sequence ID" value="NZ_AP025592.1"/>
</dbReference>
<feature type="chain" id="PRO_5046773597" description="Outer membrane protein beta-barrel domain-containing protein" evidence="1">
    <location>
        <begin position="26"/>
        <end position="169"/>
    </location>
</feature>
<feature type="signal peptide" evidence="1">
    <location>
        <begin position="1"/>
        <end position="25"/>
    </location>
</feature>
<accession>A0ABN6N2E3</accession>
<evidence type="ECO:0000313" key="2">
    <source>
        <dbReference type="EMBL" id="BDG07361.1"/>
    </source>
</evidence>
<keyword evidence="1" id="KW-0732">Signal</keyword>
<gene>
    <name evidence="2" type="ORF">AMPC_04740</name>
</gene>
<dbReference type="Proteomes" id="UP001162734">
    <property type="component" value="Chromosome"/>
</dbReference>
<keyword evidence="3" id="KW-1185">Reference proteome</keyword>
<reference evidence="3" key="1">
    <citation type="journal article" date="2022" name="Int. J. Syst. Evol. Microbiol.">
        <title>Anaeromyxobacter oryzae sp. nov., Anaeromyxobacter diazotrophicus sp. nov. and Anaeromyxobacter paludicola sp. nov., isolated from paddy soils.</title>
        <authorList>
            <person name="Itoh H."/>
            <person name="Xu Z."/>
            <person name="Mise K."/>
            <person name="Masuda Y."/>
            <person name="Ushijima N."/>
            <person name="Hayakawa C."/>
            <person name="Shiratori Y."/>
            <person name="Senoo K."/>
        </authorList>
    </citation>
    <scope>NUCLEOTIDE SEQUENCE [LARGE SCALE GENOMIC DNA]</scope>
    <source>
        <strain evidence="3">Red630</strain>
    </source>
</reference>
<evidence type="ECO:0000313" key="3">
    <source>
        <dbReference type="Proteomes" id="UP001162734"/>
    </source>
</evidence>
<sequence>MRLAPRAVLAAAALSLSAVPAAARASVTLEASVGKGWKVSPGSEVTPTNLMLTPGLGILGDVVQAQLGLVANLSDVQRSSYQAPSFDLELRPMLKIAPPLVPVYGKAILAVTNLTGSAGPTRVAYGAAAGVELKLPVVGLFLEAGALPRSVDGTFVWVVEGRAGASLSF</sequence>
<evidence type="ECO:0008006" key="4">
    <source>
        <dbReference type="Google" id="ProtNLM"/>
    </source>
</evidence>
<dbReference type="EMBL" id="AP025592">
    <property type="protein sequence ID" value="BDG07361.1"/>
    <property type="molecule type" value="Genomic_DNA"/>
</dbReference>
<name>A0ABN6N2E3_9BACT</name>
<protein>
    <recommendedName>
        <fullName evidence="4">Outer membrane protein beta-barrel domain-containing protein</fullName>
    </recommendedName>
</protein>
<proteinExistence type="predicted"/>
<evidence type="ECO:0000256" key="1">
    <source>
        <dbReference type="SAM" id="SignalP"/>
    </source>
</evidence>